<feature type="transmembrane region" description="Helical" evidence="2">
    <location>
        <begin position="20"/>
        <end position="41"/>
    </location>
</feature>
<feature type="region of interest" description="Disordered" evidence="1">
    <location>
        <begin position="309"/>
        <end position="329"/>
    </location>
</feature>
<proteinExistence type="evidence at transcript level"/>
<evidence type="ECO:0000313" key="3">
    <source>
        <dbReference type="EMBL" id="JAB55077.1"/>
    </source>
</evidence>
<evidence type="ECO:0000256" key="2">
    <source>
        <dbReference type="SAM" id="Phobius"/>
    </source>
</evidence>
<keyword evidence="2" id="KW-0812">Transmembrane</keyword>
<accession>U5ELQ7</accession>
<dbReference type="AlphaFoldDB" id="U5ELQ7"/>
<protein>
    <submittedName>
        <fullName evidence="3">Putative hyp37.3 secreted salivary gland protein</fullName>
    </submittedName>
</protein>
<organism evidence="3">
    <name type="scientific">Corethrella appendiculata</name>
    <dbReference type="NCBI Taxonomy" id="1370023"/>
    <lineage>
        <taxon>Eukaryota</taxon>
        <taxon>Metazoa</taxon>
        <taxon>Ecdysozoa</taxon>
        <taxon>Arthropoda</taxon>
        <taxon>Hexapoda</taxon>
        <taxon>Insecta</taxon>
        <taxon>Pterygota</taxon>
        <taxon>Neoptera</taxon>
        <taxon>Endopterygota</taxon>
        <taxon>Diptera</taxon>
        <taxon>Nematocera</taxon>
        <taxon>Culicoidea</taxon>
        <taxon>Chaoboridae</taxon>
        <taxon>Corethrella</taxon>
    </lineage>
</organism>
<feature type="region of interest" description="Disordered" evidence="1">
    <location>
        <begin position="44"/>
        <end position="115"/>
    </location>
</feature>
<keyword evidence="2" id="KW-1133">Transmembrane helix</keyword>
<feature type="compositionally biased region" description="Low complexity" evidence="1">
    <location>
        <begin position="44"/>
        <end position="57"/>
    </location>
</feature>
<keyword evidence="2" id="KW-0472">Membrane</keyword>
<evidence type="ECO:0000256" key="1">
    <source>
        <dbReference type="SAM" id="MobiDB-lite"/>
    </source>
</evidence>
<reference evidence="3" key="1">
    <citation type="journal article" date="2014" name="Insect Biochem. Mol. Biol.">
        <title>An insight into the sialome of the frog biting fly, Corethrella appendiculata.</title>
        <authorList>
            <person name="Ribeiro J.M.C."/>
            <person name="Chagas A.C."/>
            <person name="Pham V.M."/>
            <person name="Lounibos L.P."/>
            <person name="Calvo E."/>
        </authorList>
    </citation>
    <scope>NUCLEOTIDE SEQUENCE</scope>
    <source>
        <tissue evidence="3">Salivary glands</tissue>
    </source>
</reference>
<name>U5ELQ7_9DIPT</name>
<sequence>MATVTLTKTVLVVCGVPVSPAVVVGVAGVAFGCLLIGRIISTANSTNSNNRNTPSKTKQSPSDGNNKKHKTETKTETSTNTSSSNQKENNNEKDAPRRRGRGRTPTINDPSSTTNEDMELDVVFNHLLSRFTRFFRLGGIIQRISGITGISRTNIIQPGGSQYQDRNSSTPGWHAAHVIRAGTIHSSITGRQRTELENFLGHTQDVPRWANVDKIGQLIDQFQSENLNELAKIDFSGELNSADKIIIIELIKKFVAMLGNCIKYMRENRRGQSNEQLQAQIGVIQELRDYLDCSKEIIELMFKKGKKGYSGENMSDYQNTTKNNRKKQN</sequence>
<dbReference type="EMBL" id="GANO01004794">
    <property type="protein sequence ID" value="JAB55077.1"/>
    <property type="molecule type" value="mRNA"/>
</dbReference>
<feature type="compositionally biased region" description="Low complexity" evidence="1">
    <location>
        <begin position="76"/>
        <end position="88"/>
    </location>
</feature>